<proteinExistence type="predicted"/>
<keyword evidence="3" id="KW-1185">Reference proteome</keyword>
<feature type="region of interest" description="Disordered" evidence="1">
    <location>
        <begin position="87"/>
        <end position="117"/>
    </location>
</feature>
<gene>
    <name evidence="2" type="ORF">WN51_01406</name>
</gene>
<evidence type="ECO:0000313" key="2">
    <source>
        <dbReference type="EMBL" id="KOX72308.1"/>
    </source>
</evidence>
<sequence length="117" mass="13602">MGRKSFYNEKQIYTCKNAPLQTQKVSHAKELQINHSDHLEDAEERPEDLRYSTEEKFAVKKKITAAEIHKFDPGKLQKSEDVRCIQPPPVFLHESRSGMSKNKYRQLQKDNDDPDGS</sequence>
<organism evidence="2 3">
    <name type="scientific">Melipona quadrifasciata</name>
    <dbReference type="NCBI Taxonomy" id="166423"/>
    <lineage>
        <taxon>Eukaryota</taxon>
        <taxon>Metazoa</taxon>
        <taxon>Ecdysozoa</taxon>
        <taxon>Arthropoda</taxon>
        <taxon>Hexapoda</taxon>
        <taxon>Insecta</taxon>
        <taxon>Pterygota</taxon>
        <taxon>Neoptera</taxon>
        <taxon>Endopterygota</taxon>
        <taxon>Hymenoptera</taxon>
        <taxon>Apocrita</taxon>
        <taxon>Aculeata</taxon>
        <taxon>Apoidea</taxon>
        <taxon>Anthophila</taxon>
        <taxon>Apidae</taxon>
        <taxon>Melipona</taxon>
    </lineage>
</organism>
<reference evidence="2 3" key="1">
    <citation type="submission" date="2015-07" db="EMBL/GenBank/DDBJ databases">
        <title>The genome of Melipona quadrifasciata.</title>
        <authorList>
            <person name="Pan H."/>
            <person name="Kapheim K."/>
        </authorList>
    </citation>
    <scope>NUCLEOTIDE SEQUENCE [LARGE SCALE GENOMIC DNA]</scope>
    <source>
        <strain evidence="2">0111107301</strain>
        <tissue evidence="2">Whole body</tissue>
    </source>
</reference>
<evidence type="ECO:0000313" key="3">
    <source>
        <dbReference type="Proteomes" id="UP000053105"/>
    </source>
</evidence>
<dbReference type="EMBL" id="KQ435821">
    <property type="protein sequence ID" value="KOX72308.1"/>
    <property type="molecule type" value="Genomic_DNA"/>
</dbReference>
<evidence type="ECO:0000256" key="1">
    <source>
        <dbReference type="SAM" id="MobiDB-lite"/>
    </source>
</evidence>
<name>A0A0N0U4J7_9HYME</name>
<dbReference type="Proteomes" id="UP000053105">
    <property type="component" value="Unassembled WGS sequence"/>
</dbReference>
<protein>
    <submittedName>
        <fullName evidence="2">Uncharacterized protein</fullName>
    </submittedName>
</protein>
<accession>A0A0N0U4J7</accession>
<dbReference type="AlphaFoldDB" id="A0A0N0U4J7"/>